<dbReference type="Pfam" id="PF08311">
    <property type="entry name" value="Mad3_BUB1_I"/>
    <property type="match status" value="1"/>
</dbReference>
<dbReference type="InterPro" id="IPR015661">
    <property type="entry name" value="Bub1/Mad3"/>
</dbReference>
<feature type="non-terminal residue" evidence="3">
    <location>
        <position position="702"/>
    </location>
</feature>
<evidence type="ECO:0000313" key="3">
    <source>
        <dbReference type="EMBL" id="GFH24402.1"/>
    </source>
</evidence>
<evidence type="ECO:0000259" key="2">
    <source>
        <dbReference type="PROSITE" id="PS51489"/>
    </source>
</evidence>
<dbReference type="EMBL" id="BLLF01002527">
    <property type="protein sequence ID" value="GFH24402.1"/>
    <property type="molecule type" value="Genomic_DNA"/>
</dbReference>
<reference evidence="3 4" key="1">
    <citation type="submission" date="2020-02" db="EMBL/GenBank/DDBJ databases">
        <title>Draft genome sequence of Haematococcus lacustris strain NIES-144.</title>
        <authorList>
            <person name="Morimoto D."/>
            <person name="Nakagawa S."/>
            <person name="Yoshida T."/>
            <person name="Sawayama S."/>
        </authorList>
    </citation>
    <scope>NUCLEOTIDE SEQUENCE [LARGE SCALE GENOMIC DNA]</scope>
    <source>
        <strain evidence="3 4">NIES-144</strain>
    </source>
</reference>
<dbReference type="GO" id="GO:0004672">
    <property type="term" value="F:protein kinase activity"/>
    <property type="evidence" value="ECO:0007669"/>
    <property type="project" value="TreeGrafter"/>
</dbReference>
<keyword evidence="4" id="KW-1185">Reference proteome</keyword>
<feature type="domain" description="BUB1 N-terminal" evidence="2">
    <location>
        <begin position="48"/>
        <end position="206"/>
    </location>
</feature>
<dbReference type="PANTHER" id="PTHR14030">
    <property type="entry name" value="MITOTIC CHECKPOINT SERINE/THREONINE-PROTEIN KINASE BUB1"/>
    <property type="match status" value="1"/>
</dbReference>
<dbReference type="AlphaFoldDB" id="A0A6A0A3J6"/>
<dbReference type="Proteomes" id="UP000485058">
    <property type="component" value="Unassembled WGS sequence"/>
</dbReference>
<feature type="region of interest" description="Disordered" evidence="1">
    <location>
        <begin position="574"/>
        <end position="640"/>
    </location>
</feature>
<accession>A0A6A0A3J6</accession>
<feature type="region of interest" description="Disordered" evidence="1">
    <location>
        <begin position="497"/>
        <end position="516"/>
    </location>
</feature>
<feature type="region of interest" description="Disordered" evidence="1">
    <location>
        <begin position="678"/>
        <end position="702"/>
    </location>
</feature>
<dbReference type="Gene3D" id="1.25.40.430">
    <property type="match status" value="1"/>
</dbReference>
<name>A0A6A0A3J6_HAELA</name>
<sequence length="702" mass="73542">MEGDAWELAKENCVPVRSGRNKAALSELQADPADTTAKLALQLKRKELWQEVCDYKGNDPLEPWQRFIKWTQEHKAGNKADLQKLYEQCTSALLKLPRYNDDIRFLRIWIQYADCLPDPNDVFLFLKDKGLGLQFALFHEAYATFFELRGNCSAADAVYLDGINRQAKPLERLRQKYLAFQNRMAQRIQRRIQEDGSTADPPAAAEGPVRASLAPLVPLPGAGAARGSLPTGPGSTSALVLPPHLRAQAASSSRDGRPLAAGSSLLGVSRPAADVSSLAAAGMRQGTGLGLAGARPIGSLLPGSQPGQGSRGQGLLAGGTLFSAQPGAAEHAVSAGAAGRLVVAMDDEFRQGVTHAGAPPASYSLVPEGVQNLKELKPYAQIRKENTEKAGVWAGATLAQAQPMEGLAAPERLDICVDDEFQEDDPGPAPLALSSAPQPSFRQTVEASSAHSTVHPRPAPQQTAQSSSLGSSLPFQGSGALPKATCSSAAFRLLPGSGPGTLQHQPAPAAAPRSGGLQPAYVHQPLMLTAQCSSVGQPQVCMVNHGSLLQGTSAISQARTQSVGSWEALQQPQAAGNVSETMPAANPVSSSSGSSTHAAVFAQQHGSRALNGGTAAGDTAEQSYDEARAEAWRRSHPSASLGVQEGDDAFPWVPVSLNQPDAASACWHWPGPAHTLSRPLRPTALSSGAGAAETDSDVKAVP</sequence>
<feature type="compositionally biased region" description="Low complexity" evidence="1">
    <location>
        <begin position="430"/>
        <end position="440"/>
    </location>
</feature>
<evidence type="ECO:0000256" key="1">
    <source>
        <dbReference type="SAM" id="MobiDB-lite"/>
    </source>
</evidence>
<evidence type="ECO:0000313" key="4">
    <source>
        <dbReference type="Proteomes" id="UP000485058"/>
    </source>
</evidence>
<gene>
    <name evidence="3" type="ORF">HaLaN_22192</name>
</gene>
<feature type="compositionally biased region" description="Polar residues" evidence="1">
    <location>
        <begin position="441"/>
        <end position="452"/>
    </location>
</feature>
<proteinExistence type="predicted"/>
<dbReference type="GO" id="GO:0032991">
    <property type="term" value="C:protein-containing complex"/>
    <property type="evidence" value="ECO:0007669"/>
    <property type="project" value="UniProtKB-ARBA"/>
</dbReference>
<dbReference type="InterPro" id="IPR013212">
    <property type="entry name" value="Mad3/Bub1_I"/>
</dbReference>
<dbReference type="PANTHER" id="PTHR14030:SF4">
    <property type="entry name" value="BUB1 KINASE, ISOFORM A-RELATED"/>
    <property type="match status" value="1"/>
</dbReference>
<dbReference type="PROSITE" id="PS51489">
    <property type="entry name" value="BUB1_N"/>
    <property type="match status" value="1"/>
</dbReference>
<protein>
    <submittedName>
        <fullName evidence="3">BUB1 N-terminal domain-containing protein</fullName>
    </submittedName>
</protein>
<organism evidence="3 4">
    <name type="scientific">Haematococcus lacustris</name>
    <name type="common">Green alga</name>
    <name type="synonym">Haematococcus pluvialis</name>
    <dbReference type="NCBI Taxonomy" id="44745"/>
    <lineage>
        <taxon>Eukaryota</taxon>
        <taxon>Viridiplantae</taxon>
        <taxon>Chlorophyta</taxon>
        <taxon>core chlorophytes</taxon>
        <taxon>Chlorophyceae</taxon>
        <taxon>CS clade</taxon>
        <taxon>Chlamydomonadales</taxon>
        <taxon>Haematococcaceae</taxon>
        <taxon>Haematococcus</taxon>
    </lineage>
</organism>
<feature type="region of interest" description="Disordered" evidence="1">
    <location>
        <begin position="420"/>
        <end position="476"/>
    </location>
</feature>
<dbReference type="GO" id="GO:0007094">
    <property type="term" value="P:mitotic spindle assembly checkpoint signaling"/>
    <property type="evidence" value="ECO:0007669"/>
    <property type="project" value="InterPro"/>
</dbReference>
<dbReference type="SMART" id="SM00777">
    <property type="entry name" value="Mad3_BUB1_I"/>
    <property type="match status" value="1"/>
</dbReference>
<comment type="caution">
    <text evidence="3">The sequence shown here is derived from an EMBL/GenBank/DDBJ whole genome shotgun (WGS) entry which is preliminary data.</text>
</comment>
<dbReference type="GO" id="GO:0051754">
    <property type="term" value="P:meiotic sister chromatid cohesion, centromeric"/>
    <property type="evidence" value="ECO:0007669"/>
    <property type="project" value="TreeGrafter"/>
</dbReference>
<feature type="compositionally biased region" description="Polar residues" evidence="1">
    <location>
        <begin position="460"/>
        <end position="475"/>
    </location>
</feature>